<reference evidence="8" key="2">
    <citation type="submission" date="2020-09" db="EMBL/GenBank/DDBJ databases">
        <authorList>
            <person name="Sun Q."/>
            <person name="Kim S."/>
        </authorList>
    </citation>
    <scope>NUCLEOTIDE SEQUENCE</scope>
    <source>
        <strain evidence="8">KCTC 42650</strain>
    </source>
</reference>
<dbReference type="Gene3D" id="3.90.380.10">
    <property type="entry name" value="Naphthalene 1,2-dioxygenase Alpha Subunit, Chain A, domain 1"/>
    <property type="match status" value="1"/>
</dbReference>
<dbReference type="PANTHER" id="PTHR43756">
    <property type="entry name" value="CHOLINE MONOOXYGENASE, CHLOROPLASTIC"/>
    <property type="match status" value="1"/>
</dbReference>
<sequence>MSSPITSLDAVRRPIDQAQGLPNGHYTDPETIREENAAVLLGQWAGLAVAADVPEPGDAVPMTFLNIPLLLLRDRGGQVRVFQNICRHRGMILVEEPKKIEGAIRCPYHSWCYSTEGRLVSTPHVGGPGQNTHEGIKRSELGLIEVRSHIWRDVVFINVSGDAAPFEEVHADAIARWAEFDQPLFHGGADSRFVLPVACNWKLAVENYCESYHLPWVHPGLNSYSRLEDHYHIEVPGAYSGQGSLVYRQMKGEDGAAFPDFAGLSEKWNTAAEYISLFPNVLLGVHRDHAFAIVLVPEAADRTSEHVHFYYATPDTDPALRARNTTLWKMVFEEDIFVVEGMQRGRNSPGFDGGRFSPVMDGPTHLFHDWVAGKIQDYRRRAAQAAE</sequence>
<evidence type="ECO:0000256" key="2">
    <source>
        <dbReference type="ARBA" id="ARBA00022714"/>
    </source>
</evidence>
<dbReference type="InterPro" id="IPR017941">
    <property type="entry name" value="Rieske_2Fe-2S"/>
</dbReference>
<evidence type="ECO:0000256" key="5">
    <source>
        <dbReference type="ARBA" id="ARBA00023004"/>
    </source>
</evidence>
<feature type="domain" description="Rieske" evidence="7">
    <location>
        <begin position="46"/>
        <end position="157"/>
    </location>
</feature>
<keyword evidence="2" id="KW-0001">2Fe-2S</keyword>
<dbReference type="RefSeq" id="WP_189679757.1">
    <property type="nucleotide sequence ID" value="NZ_BNCJ01000003.1"/>
</dbReference>
<evidence type="ECO:0000259" key="7">
    <source>
        <dbReference type="PROSITE" id="PS51296"/>
    </source>
</evidence>
<dbReference type="GO" id="GO:0005506">
    <property type="term" value="F:iron ion binding"/>
    <property type="evidence" value="ECO:0007669"/>
    <property type="project" value="InterPro"/>
</dbReference>
<keyword evidence="9" id="KW-1185">Reference proteome</keyword>
<dbReference type="SUPFAM" id="SSF55961">
    <property type="entry name" value="Bet v1-like"/>
    <property type="match status" value="1"/>
</dbReference>
<proteinExistence type="predicted"/>
<evidence type="ECO:0000256" key="4">
    <source>
        <dbReference type="ARBA" id="ARBA00023002"/>
    </source>
</evidence>
<dbReference type="PRINTS" id="PR00090">
    <property type="entry name" value="RNGDIOXGNASE"/>
</dbReference>
<reference evidence="8" key="1">
    <citation type="journal article" date="2014" name="Int. J. Syst. Evol. Microbiol.">
        <title>Complete genome sequence of Corynebacterium casei LMG S-19264T (=DSM 44701T), isolated from a smear-ripened cheese.</title>
        <authorList>
            <consortium name="US DOE Joint Genome Institute (JGI-PGF)"/>
            <person name="Walter F."/>
            <person name="Albersmeier A."/>
            <person name="Kalinowski J."/>
            <person name="Ruckert C."/>
        </authorList>
    </citation>
    <scope>NUCLEOTIDE SEQUENCE</scope>
    <source>
        <strain evidence="8">KCTC 42650</strain>
    </source>
</reference>
<gene>
    <name evidence="8" type="ORF">GCM10017056_18330</name>
</gene>
<keyword evidence="6" id="KW-0411">Iron-sulfur</keyword>
<comment type="caution">
    <text evidence="8">The sequence shown here is derived from an EMBL/GenBank/DDBJ whole genome shotgun (WGS) entry which is preliminary data.</text>
</comment>
<accession>A0A8J3GXF5</accession>
<dbReference type="EMBL" id="BNCJ01000003">
    <property type="protein sequence ID" value="GHF46957.1"/>
    <property type="molecule type" value="Genomic_DNA"/>
</dbReference>
<keyword evidence="5" id="KW-0408">Iron</keyword>
<dbReference type="InterPro" id="IPR001663">
    <property type="entry name" value="Rng_hydr_dOase-A"/>
</dbReference>
<dbReference type="AlphaFoldDB" id="A0A8J3GXF5"/>
<evidence type="ECO:0000256" key="3">
    <source>
        <dbReference type="ARBA" id="ARBA00022723"/>
    </source>
</evidence>
<evidence type="ECO:0000256" key="6">
    <source>
        <dbReference type="ARBA" id="ARBA00023014"/>
    </source>
</evidence>
<dbReference type="Proteomes" id="UP000626220">
    <property type="component" value="Unassembled WGS sequence"/>
</dbReference>
<organism evidence="8 9">
    <name type="scientific">Seohaeicola zhoushanensis</name>
    <dbReference type="NCBI Taxonomy" id="1569283"/>
    <lineage>
        <taxon>Bacteria</taxon>
        <taxon>Pseudomonadati</taxon>
        <taxon>Pseudomonadota</taxon>
        <taxon>Alphaproteobacteria</taxon>
        <taxon>Rhodobacterales</taxon>
        <taxon>Roseobacteraceae</taxon>
        <taxon>Seohaeicola</taxon>
    </lineage>
</organism>
<dbReference type="Gene3D" id="2.102.10.10">
    <property type="entry name" value="Rieske [2Fe-2S] iron-sulphur domain"/>
    <property type="match status" value="1"/>
</dbReference>
<dbReference type="GO" id="GO:0051537">
    <property type="term" value="F:2 iron, 2 sulfur cluster binding"/>
    <property type="evidence" value="ECO:0007669"/>
    <property type="project" value="UniProtKB-KW"/>
</dbReference>
<evidence type="ECO:0000313" key="9">
    <source>
        <dbReference type="Proteomes" id="UP000626220"/>
    </source>
</evidence>
<evidence type="ECO:0000256" key="1">
    <source>
        <dbReference type="ARBA" id="ARBA00001962"/>
    </source>
</evidence>
<dbReference type="PANTHER" id="PTHR43756:SF5">
    <property type="entry name" value="CHOLINE MONOOXYGENASE, CHLOROPLASTIC"/>
    <property type="match status" value="1"/>
</dbReference>
<dbReference type="SUPFAM" id="SSF50022">
    <property type="entry name" value="ISP domain"/>
    <property type="match status" value="1"/>
</dbReference>
<dbReference type="InterPro" id="IPR015879">
    <property type="entry name" value="Ring_hydroxy_dOase_asu_C_dom"/>
</dbReference>
<name>A0A8J3GXF5_9RHOB</name>
<evidence type="ECO:0000313" key="8">
    <source>
        <dbReference type="EMBL" id="GHF46957.1"/>
    </source>
</evidence>
<comment type="cofactor">
    <cofactor evidence="1">
        <name>Fe cation</name>
        <dbReference type="ChEBI" id="CHEBI:24875"/>
    </cofactor>
</comment>
<dbReference type="CDD" id="cd03469">
    <property type="entry name" value="Rieske_RO_Alpha_N"/>
    <property type="match status" value="1"/>
</dbReference>
<keyword evidence="4" id="KW-0560">Oxidoreductase</keyword>
<dbReference type="PROSITE" id="PS51296">
    <property type="entry name" value="RIESKE"/>
    <property type="match status" value="1"/>
</dbReference>
<dbReference type="InterPro" id="IPR036922">
    <property type="entry name" value="Rieske_2Fe-2S_sf"/>
</dbReference>
<dbReference type="Pfam" id="PF00848">
    <property type="entry name" value="Ring_hydroxyl_A"/>
    <property type="match status" value="1"/>
</dbReference>
<keyword evidence="3" id="KW-0479">Metal-binding</keyword>
<dbReference type="Pfam" id="PF00355">
    <property type="entry name" value="Rieske"/>
    <property type="match status" value="1"/>
</dbReference>
<protein>
    <submittedName>
        <fullName evidence="8">(2Fe-2S)-binding protein</fullName>
    </submittedName>
</protein>
<dbReference type="CDD" id="cd00680">
    <property type="entry name" value="RHO_alpha_C"/>
    <property type="match status" value="1"/>
</dbReference>
<dbReference type="GO" id="GO:0016491">
    <property type="term" value="F:oxidoreductase activity"/>
    <property type="evidence" value="ECO:0007669"/>
    <property type="project" value="UniProtKB-KW"/>
</dbReference>